<evidence type="ECO:0000313" key="1">
    <source>
        <dbReference type="EMBL" id="ERM81761.1"/>
    </source>
</evidence>
<proteinExistence type="predicted"/>
<evidence type="ECO:0000313" key="2">
    <source>
        <dbReference type="Proteomes" id="UP000016843"/>
    </source>
</evidence>
<sequence>MPANAFFFFQSFPIKRMVRVVQRSQVLNSSENSIAEINQEKVS</sequence>
<accession>U5BYP0</accession>
<comment type="caution">
    <text evidence="1">The sequence shown here is derived from an EMBL/GenBank/DDBJ whole genome shotgun (WGS) entry which is preliminary data.</text>
</comment>
<organism evidence="1 2">
    <name type="scientific">Rhodonellum psychrophilum GCM71 = DSM 17998</name>
    <dbReference type="NCBI Taxonomy" id="1123057"/>
    <lineage>
        <taxon>Bacteria</taxon>
        <taxon>Pseudomonadati</taxon>
        <taxon>Bacteroidota</taxon>
        <taxon>Cytophagia</taxon>
        <taxon>Cytophagales</taxon>
        <taxon>Cytophagaceae</taxon>
        <taxon>Rhodonellum</taxon>
    </lineage>
</organism>
<name>U5BYP0_9BACT</name>
<dbReference type="Proteomes" id="UP000016843">
    <property type="component" value="Unassembled WGS sequence"/>
</dbReference>
<protein>
    <submittedName>
        <fullName evidence="1">Uncharacterized protein</fullName>
    </submittedName>
</protein>
<gene>
    <name evidence="1" type="ORF">P872_19090</name>
</gene>
<dbReference type="AlphaFoldDB" id="U5BYP0"/>
<dbReference type="EMBL" id="AWXR01000041">
    <property type="protein sequence ID" value="ERM81761.1"/>
    <property type="molecule type" value="Genomic_DNA"/>
</dbReference>
<keyword evidence="2" id="KW-1185">Reference proteome</keyword>
<reference evidence="1 2" key="1">
    <citation type="journal article" date="2013" name="Genome Announc.">
        <title>Draft Genome Sequence of the Psychrophilic and Alkaliphilic Rhodonellum psychrophilum Strain GCM71T.</title>
        <authorList>
            <person name="Hauptmann A.L."/>
            <person name="Glaring M.A."/>
            <person name="Hallin P.F."/>
            <person name="Prieme A."/>
            <person name="Stougaard P."/>
        </authorList>
    </citation>
    <scope>NUCLEOTIDE SEQUENCE [LARGE SCALE GENOMIC DNA]</scope>
    <source>
        <strain evidence="1 2">GCM71</strain>
    </source>
</reference>